<reference evidence="2 3" key="1">
    <citation type="submission" date="2015-03" db="EMBL/GenBank/DDBJ databases">
        <title>Draft genome of the nematode, Opisthorchis viverrini.</title>
        <authorList>
            <person name="Mitreva M."/>
        </authorList>
    </citation>
    <scope>NUCLEOTIDE SEQUENCE [LARGE SCALE GENOMIC DNA]</scope>
    <source>
        <strain evidence="2">Khon Kaen</strain>
    </source>
</reference>
<dbReference type="AlphaFoldDB" id="A0A1S8WT53"/>
<feature type="non-terminal residue" evidence="2">
    <location>
        <position position="635"/>
    </location>
</feature>
<feature type="compositionally biased region" description="Polar residues" evidence="1">
    <location>
        <begin position="131"/>
        <end position="163"/>
    </location>
</feature>
<dbReference type="Proteomes" id="UP000243686">
    <property type="component" value="Unassembled WGS sequence"/>
</dbReference>
<proteinExistence type="predicted"/>
<accession>A0A1S8WT53</accession>
<organism evidence="2 3">
    <name type="scientific">Opisthorchis viverrini</name>
    <name type="common">Southeast Asian liver fluke</name>
    <dbReference type="NCBI Taxonomy" id="6198"/>
    <lineage>
        <taxon>Eukaryota</taxon>
        <taxon>Metazoa</taxon>
        <taxon>Spiralia</taxon>
        <taxon>Lophotrochozoa</taxon>
        <taxon>Platyhelminthes</taxon>
        <taxon>Trematoda</taxon>
        <taxon>Digenea</taxon>
        <taxon>Opisthorchiida</taxon>
        <taxon>Opisthorchiata</taxon>
        <taxon>Opisthorchiidae</taxon>
        <taxon>Opisthorchis</taxon>
    </lineage>
</organism>
<evidence type="ECO:0000313" key="3">
    <source>
        <dbReference type="Proteomes" id="UP000243686"/>
    </source>
</evidence>
<name>A0A1S8WT53_OPIVI</name>
<dbReference type="EMBL" id="KV895011">
    <property type="protein sequence ID" value="OON17699.1"/>
    <property type="molecule type" value="Genomic_DNA"/>
</dbReference>
<gene>
    <name evidence="2" type="ORF">X801_06461</name>
</gene>
<sequence length="635" mass="71767">MNTEQRHSEKRRVTSNKALSISDKPVFHNESFYATVLANGTNVKVHCTTVVKRRLKVPTNEEAGTGLNEPSNPSHQAVLGNVSAKSIPCLPLNVENSLLENVMECELTQPMIITNKLTNAPRNDEPENKLESLSSSAFKPSIPLSNETRSVSADSNQSSTSFQKIAKHKSSRLIIGSTAVLSPEHDRSLGGVASEKSVEMRRVSLEWSPRVSVNTPKRRVSEHEVSWVDSHEIHDSDKSSDSDSWNEVDSRPSIVVNMDTTTGRKRSFALDRLDVDIKQYLEETLEEMDLGTQMSASSPCCLRKQDICGCSPVQLTTEWHSDCPMSLSASTLQNHQITVRINETVPDGNYTAIALALDELEPGLRVNLAWVVFMGINIPSDRCLNTLEPCPITLAEPITIGECSSAFEHTTRLNVFLLKQTRLLNEKDFLWDMERMEESGIEPKPHIVDYRLFRDPAYFEGNPLRGTQYELIKCDRGAELLWLARKTQMAYGADEIETYLFKPSPAYPVKLTLSNSIHLVHVREHMIQIESSDCEFERELKRAHFRGSLYHVINQCTGFRPEDYTKQAIEKGQVEELLDRAVERGNAWLLELRQEYANLFKLQALSGHNFDKVRSNEEELTGHHIAPMFANAYWK</sequence>
<protein>
    <submittedName>
        <fullName evidence="2">Uncharacterized protein</fullName>
    </submittedName>
</protein>
<feature type="region of interest" description="Disordered" evidence="1">
    <location>
        <begin position="117"/>
        <end position="164"/>
    </location>
</feature>
<keyword evidence="3" id="KW-1185">Reference proteome</keyword>
<evidence type="ECO:0000256" key="1">
    <source>
        <dbReference type="SAM" id="MobiDB-lite"/>
    </source>
</evidence>
<evidence type="ECO:0000313" key="2">
    <source>
        <dbReference type="EMBL" id="OON17699.1"/>
    </source>
</evidence>